<name>A0A371FSB0_MUCPR</name>
<comment type="caution">
    <text evidence="1">The sequence shown here is derived from an EMBL/GenBank/DDBJ whole genome shotgun (WGS) entry which is preliminary data.</text>
</comment>
<sequence>MHQLDVKSVFLNGLLEEVYVNQPQGFVVKGKENKMMNEFEMSNLGLFSYFLGIEFEMTR</sequence>
<keyword evidence="2" id="KW-1185">Reference proteome</keyword>
<evidence type="ECO:0000313" key="2">
    <source>
        <dbReference type="Proteomes" id="UP000257109"/>
    </source>
</evidence>
<proteinExistence type="predicted"/>
<feature type="non-terminal residue" evidence="1">
    <location>
        <position position="1"/>
    </location>
</feature>
<dbReference type="EMBL" id="QJKJ01007990">
    <property type="protein sequence ID" value="RDX81171.1"/>
    <property type="molecule type" value="Genomic_DNA"/>
</dbReference>
<reference evidence="1" key="1">
    <citation type="submission" date="2018-05" db="EMBL/GenBank/DDBJ databases">
        <title>Draft genome of Mucuna pruriens seed.</title>
        <authorList>
            <person name="Nnadi N.E."/>
            <person name="Vos R."/>
            <person name="Hasami M.H."/>
            <person name="Devisetty U.K."/>
            <person name="Aguiy J.C."/>
        </authorList>
    </citation>
    <scope>NUCLEOTIDE SEQUENCE [LARGE SCALE GENOMIC DNA]</scope>
    <source>
        <strain evidence="1">JCA_2017</strain>
    </source>
</reference>
<dbReference type="OrthoDB" id="1747567at2759"/>
<evidence type="ECO:0008006" key="3">
    <source>
        <dbReference type="Google" id="ProtNLM"/>
    </source>
</evidence>
<evidence type="ECO:0000313" key="1">
    <source>
        <dbReference type="EMBL" id="RDX81171.1"/>
    </source>
</evidence>
<accession>A0A371FSB0</accession>
<organism evidence="1 2">
    <name type="scientific">Mucuna pruriens</name>
    <name type="common">Velvet bean</name>
    <name type="synonym">Dolichos pruriens</name>
    <dbReference type="NCBI Taxonomy" id="157652"/>
    <lineage>
        <taxon>Eukaryota</taxon>
        <taxon>Viridiplantae</taxon>
        <taxon>Streptophyta</taxon>
        <taxon>Embryophyta</taxon>
        <taxon>Tracheophyta</taxon>
        <taxon>Spermatophyta</taxon>
        <taxon>Magnoliopsida</taxon>
        <taxon>eudicotyledons</taxon>
        <taxon>Gunneridae</taxon>
        <taxon>Pentapetalae</taxon>
        <taxon>rosids</taxon>
        <taxon>fabids</taxon>
        <taxon>Fabales</taxon>
        <taxon>Fabaceae</taxon>
        <taxon>Papilionoideae</taxon>
        <taxon>50 kb inversion clade</taxon>
        <taxon>NPAAA clade</taxon>
        <taxon>indigoferoid/millettioid clade</taxon>
        <taxon>Phaseoleae</taxon>
        <taxon>Mucuna</taxon>
    </lineage>
</organism>
<protein>
    <recommendedName>
        <fullName evidence="3">Reverse transcriptase Ty1/copia-type domain-containing protein</fullName>
    </recommendedName>
</protein>
<dbReference type="AlphaFoldDB" id="A0A371FSB0"/>
<gene>
    <name evidence="1" type="ORF">CR513_38181</name>
</gene>
<dbReference type="Proteomes" id="UP000257109">
    <property type="component" value="Unassembled WGS sequence"/>
</dbReference>